<accession>A0A9X1RNF1</accession>
<organism evidence="1 2">
    <name type="scientific">Paraburkholderia tagetis</name>
    <dbReference type="NCBI Taxonomy" id="2913261"/>
    <lineage>
        <taxon>Bacteria</taxon>
        <taxon>Pseudomonadati</taxon>
        <taxon>Pseudomonadota</taxon>
        <taxon>Betaproteobacteria</taxon>
        <taxon>Burkholderiales</taxon>
        <taxon>Burkholderiaceae</taxon>
        <taxon>Paraburkholderia</taxon>
    </lineage>
</organism>
<evidence type="ECO:0000313" key="2">
    <source>
        <dbReference type="Proteomes" id="UP001139308"/>
    </source>
</evidence>
<proteinExistence type="predicted"/>
<reference evidence="1" key="1">
    <citation type="submission" date="2022-01" db="EMBL/GenBank/DDBJ databases">
        <title>Genome sequence and assembly of Parabukholderia sp. RG36.</title>
        <authorList>
            <person name="Chhetri G."/>
        </authorList>
    </citation>
    <scope>NUCLEOTIDE SEQUENCE</scope>
    <source>
        <strain evidence="1">RG36</strain>
    </source>
</reference>
<comment type="caution">
    <text evidence="1">The sequence shown here is derived from an EMBL/GenBank/DDBJ whole genome shotgun (WGS) entry which is preliminary data.</text>
</comment>
<dbReference type="InterPro" id="IPR036619">
    <property type="entry name" value="NinB_sf"/>
</dbReference>
<dbReference type="SUPFAM" id="SSF103370">
    <property type="entry name" value="NinB"/>
    <property type="match status" value="1"/>
</dbReference>
<dbReference type="EMBL" id="JAKLJA010000001">
    <property type="protein sequence ID" value="MCG5072258.1"/>
    <property type="molecule type" value="Genomic_DNA"/>
</dbReference>
<dbReference type="AlphaFoldDB" id="A0A9X1RNF1"/>
<sequence length="141" mass="15960">MSTSVSIHQEFVLWDGGVWSKLVEFVKATAPDLADKGTPLRVIVTEEEADRLDVQIRYYFGVTVKTIAEQAWINGRQFDKDAWHEELAKMFLPTREIVTPSGEIVLKRSSVARGHISVKRMAKFTQEVEAYATSELGVVFE</sequence>
<evidence type="ECO:0000313" key="1">
    <source>
        <dbReference type="EMBL" id="MCG5072258.1"/>
    </source>
</evidence>
<keyword evidence="2" id="KW-1185">Reference proteome</keyword>
<dbReference type="RefSeq" id="WP_238462009.1">
    <property type="nucleotide sequence ID" value="NZ_JAKLJA010000001.1"/>
</dbReference>
<dbReference type="Gene3D" id="1.10.3790.10">
    <property type="entry name" value="NinB"/>
    <property type="match status" value="1"/>
</dbReference>
<dbReference type="Proteomes" id="UP001139308">
    <property type="component" value="Unassembled WGS sequence"/>
</dbReference>
<gene>
    <name evidence="1" type="ORF">L5014_02585</name>
</gene>
<protein>
    <submittedName>
        <fullName evidence="1">Recombination protein NinB</fullName>
    </submittedName>
</protein>
<name>A0A9X1RNF1_9BURK</name>